<organism evidence="1">
    <name type="scientific">Siphoviridae sp. ctjbm8</name>
    <dbReference type="NCBI Taxonomy" id="2825634"/>
    <lineage>
        <taxon>Viruses</taxon>
        <taxon>Duplodnaviria</taxon>
        <taxon>Heunggongvirae</taxon>
        <taxon>Uroviricota</taxon>
        <taxon>Caudoviricetes</taxon>
    </lineage>
</organism>
<sequence>MASRLLRCAAYIALLFAVYALMPYVLRALLLAADGIRVVLGMGSVL</sequence>
<proteinExistence type="predicted"/>
<name>A0A8S5VGF7_9CAUD</name>
<dbReference type="EMBL" id="BK016264">
    <property type="protein sequence ID" value="DAG05752.1"/>
    <property type="molecule type" value="Genomic_DNA"/>
</dbReference>
<accession>A0A8S5VGF7</accession>
<protein>
    <submittedName>
        <fullName evidence="1">Uncharacterized protein</fullName>
    </submittedName>
</protein>
<reference evidence="1" key="1">
    <citation type="journal article" date="2021" name="Proc. Natl. Acad. Sci. U.S.A.">
        <title>A Catalog of Tens of Thousands of Viruses from Human Metagenomes Reveals Hidden Associations with Chronic Diseases.</title>
        <authorList>
            <person name="Tisza M.J."/>
            <person name="Buck C.B."/>
        </authorList>
    </citation>
    <scope>NUCLEOTIDE SEQUENCE</scope>
    <source>
        <strain evidence="1">Ctjbm8</strain>
    </source>
</reference>
<evidence type="ECO:0000313" key="1">
    <source>
        <dbReference type="EMBL" id="DAG05752.1"/>
    </source>
</evidence>